<feature type="compositionally biased region" description="Basic and acidic residues" evidence="1">
    <location>
        <begin position="1641"/>
        <end position="1660"/>
    </location>
</feature>
<organism evidence="2 3">
    <name type="scientific">Coemansia spiralis</name>
    <dbReference type="NCBI Taxonomy" id="417178"/>
    <lineage>
        <taxon>Eukaryota</taxon>
        <taxon>Fungi</taxon>
        <taxon>Fungi incertae sedis</taxon>
        <taxon>Zoopagomycota</taxon>
        <taxon>Kickxellomycotina</taxon>
        <taxon>Kickxellomycetes</taxon>
        <taxon>Kickxellales</taxon>
        <taxon>Kickxellaceae</taxon>
        <taxon>Coemansia</taxon>
    </lineage>
</organism>
<feature type="region of interest" description="Disordered" evidence="1">
    <location>
        <begin position="2623"/>
        <end position="2642"/>
    </location>
</feature>
<feature type="region of interest" description="Disordered" evidence="1">
    <location>
        <begin position="1641"/>
        <end position="1683"/>
    </location>
</feature>
<dbReference type="GO" id="GO:0031146">
    <property type="term" value="P:SCF-dependent proteasomal ubiquitin-dependent protein catabolic process"/>
    <property type="evidence" value="ECO:0007669"/>
    <property type="project" value="TreeGrafter"/>
</dbReference>
<feature type="region of interest" description="Disordered" evidence="1">
    <location>
        <begin position="2766"/>
        <end position="2812"/>
    </location>
</feature>
<name>A0A9W8GAU2_9FUNG</name>
<dbReference type="EMBL" id="JANBTW010000009">
    <property type="protein sequence ID" value="KAJ2679772.1"/>
    <property type="molecule type" value="Genomic_DNA"/>
</dbReference>
<feature type="compositionally biased region" description="Polar residues" evidence="1">
    <location>
        <begin position="2773"/>
        <end position="2795"/>
    </location>
</feature>
<dbReference type="SUPFAM" id="SSF52047">
    <property type="entry name" value="RNI-like"/>
    <property type="match status" value="1"/>
</dbReference>
<feature type="region of interest" description="Disordered" evidence="1">
    <location>
        <begin position="499"/>
        <end position="521"/>
    </location>
</feature>
<dbReference type="Proteomes" id="UP001151518">
    <property type="component" value="Unassembled WGS sequence"/>
</dbReference>
<feature type="compositionally biased region" description="Low complexity" evidence="1">
    <location>
        <begin position="1416"/>
        <end position="1426"/>
    </location>
</feature>
<feature type="region of interest" description="Disordered" evidence="1">
    <location>
        <begin position="2658"/>
        <end position="2691"/>
    </location>
</feature>
<feature type="region of interest" description="Disordered" evidence="1">
    <location>
        <begin position="2280"/>
        <end position="2301"/>
    </location>
</feature>
<feature type="region of interest" description="Disordered" evidence="1">
    <location>
        <begin position="16"/>
        <end position="41"/>
    </location>
</feature>
<feature type="compositionally biased region" description="Low complexity" evidence="1">
    <location>
        <begin position="1285"/>
        <end position="1299"/>
    </location>
</feature>
<evidence type="ECO:0000313" key="3">
    <source>
        <dbReference type="Proteomes" id="UP001151518"/>
    </source>
</evidence>
<sequence>MYRLDLNFDDAYGYANDRTDPADAESDYESDADSTDQSGSSPWNRLGCRLLQRIVSFLPRQSDRRSFCMVNKDWALAGEPSLWAYPEFSTPQQLSSFLHVVSENPGSHGRYIRGIRFTLTSHYDRHLTSPFYNNCDQYTDAELPTLLEIAQGRHVLSADPALMRPLLHGSDLTSPLLAFRFARLCSPIDSLSVYGFRLREKHIVSDMMRWNLRDLEIIGMPRKPLANLGFLLHGLRSLRSLRIESDLPLPADAWNPLALRMSALHKLRIWAPNIAGSQLLRASGQVPRGMVVLHLVGSGNDASDDFVQQIATNSPGLQSLVVYSTNITARSAAVALGACKSLTHLELVRDTVEEAVHESTAEPLSVVSSCLSALTLRNLDVQDALISSAASVVTKLRTLHIAGSGYLTGAAVADLLRSSVCLAALGLYSCPRVSEKALQGLAESQSAAAVRVLIVNQCAMQSDGVERVLASFPGTKQFSVQGIEVVHQQFQYAYTAESDSNAPCSPTDAETDDAPASPKPLPVKRSFNPMYPDSHFFSRQKQLGAATNDFIECEGTRDVRSASASDPFAPQRSWNDYAPRHFVPGLLAFAGAKNGTDGLASAGRRRAATLYSDDQIESNAQQTSSGRMRSISELPSATEIMAPRIDTESAPLSPAEPAHPRDVETLATDESAYAPASRSLSTEEDSGNISTPAIVAGSAAVVAASSIAAAAFILDATSSGSDKPSADEPSTDEPQGVSSDQAPVDELAFPQADNTITDSISAAMSSEISAVSVTTNPGIDLISDATLPDTAEDASGSFEEPSIVVDEAESEADAPVERAIAVDARPSTEGTAVGTSAVIEEPVSSFPAAKEVAATVEESTVSEEPTARDVVVEEFTEAPDVDLAAKGESVADSASAQLAVKEPAEEPVADVSVAADPVDAKENEPASTPASEEYGDIPVTEKDIVSNATVEETSEAPTEEQAALESAEEPEIVPVTGEEAALGTTAKEVFDCVPAAKEQATDVSAAEEPITTAIDKADAPEPASEEQLATAAIQPDEEAITAEPAVEVPQNSVPVCVIEEAVVSPDVADDQDRSIDTVEAVDTAAFVSNADEHVAINGDAASTAALEDLPVIEAAEESAADVPAVDDLKTFVPAMEESAVYIPISEEQITNALAPVADETSKEQAEELPITASMEQPVSEESAPVVSIVQVPAVEDLAVPLGATEQQDTSADALNGAYTVASVPEEPAIYASAANEPVAAEENAGYVGATKEPSVLAPVDTDSAFDAAVTEPATEANAIERDVAAEAPTEPATTESAAEATEEPISNVGEQDVAQEEQETANKAAIEDCVTSKPVANELVSAAEPVFVDEPAVDDASVVVIGEDAAVPTPAVDEEQAEAAAAPIVEESIAGEPINEEVPAGSSAEKHAALNSVEEPVAEAASVVEPTQETAPTELADNESVEKPAVEEALVIAEADSPVSEEQIAERAVKESAVEDASDAASQEQAAVESIEEPIAKTTPTVTENAATESLVVGEPTTDNAVEEPVAEATSTESTQEPVSTEPAAEENASMLAPDSEEQAMTEPAVKESVEETVAEEAPAIVDADADAPAPATEAQAANESAEEPTVAEEAPIAEECIEELASIEPAVEDTLASGLENQDAVEHAKDEHAVEESAEKPAVEDSPVSVSEEHVAAEADDKNVVPEAAIDVPATINEDVPAKSIEEALVDVPSADELPTSQISEEAVNVVDEEPIAEASTDNTPPTEDTPALASNDLIVVDPVGESVVPEATAEIPTTINNVPVATIEELAGNAPCAGEPESSQVSKEAITATTEEPVARELASGEPTVKASVGNAPPAEEAIEPTSGNSALATDAVISADITEEPPIFIPATEDNITEAADPAEGLLTSTAEEQEAESTTERPTNAFVTDEKNVAADQSVDTAAELLAFTEAAVEEHEVPTSVVNESAVEEPTVSTFDPVCEQAEESALPADIEALPVSDITKPLSVEPTINDLAASTSVPPADDVAVAVAEPTAKEPSIGDSIIPGVVPREATIDPIPVVIPSELEIKDKPDLANIPDIAEDDVAGCVPVAVDAFIKDPTADAILATDPQISEQVAIEETATDGKDPLATTELPALGAVADEAALKEQNTEKPVTVERSIDVPLAAEDPVAEEAVDASIVDEHTAEESTNVESSIPAEKALAEAALVEPTASELESTSEVTHTLGPEEHAAKEAVIEETSPVEAIVIPSAAEPVVFDESVALSELVDVDSSAEQRKAAGPAVEEPRSIEEADCRVEVENGNTAAAEPAVDAPTEPGTEMLKSDVSAPAEPAAVTTTEAPVAESIAEKFIPEASAFAASAILKDAVAEPVDQKAGGIAERSIGAESVPSDVAPADDAAVEEQLAAVAADESTPVEFHQEEPKAAFALVAVDAPAIEPIATETVTAGPTAIVGAIDEHPSLDDTATKEQTVVETPVVDRAVDDIASVAEPIAIESVAAEEPVVDEFAENVAADIPAAIDSAHVVKDTTEQLSEKPADITADIGADNDRERAIENSTSADIPDIAAGVALTATPTDPALANHTDSSMEPTLHEMRQPKTVDADQLQSDDDEGVVDVDTKGVREYDNDALLATDILDQASKSQRFTSDKDVLESEPEVVDYEGSSISSSPYELVEHADDKDITKSASMNNPEISPAKSETGSVSPFVPVDAKESASSPVVVGTIEEIQSPIQQPVLSESADTDRETDVASLALEQEAATDAPRSVAADNSDPAPLSLDVQAQQLGYTPQAAVEPEVTTWNSPNSQISYNRTDSQASISRSAFEAAPAENSMTPSMSKRDSAIYMDRSMKEAIAADPQSAYYQTVPESMPVQGSDAGADQEAPQSVYSSFSTPAFPQYFSHPDMLQQSQQEIGTGIARREVPRASNVGQMQTKPSRSKDIIMELNIETPTDGRQLLQLRVTDDLDELCEEFCGRFNMMDLLPGMKSLVRGKVERRLARRRERALQAAAAAAREQTAV</sequence>
<accession>A0A9W8GAU2</accession>
<dbReference type="InterPro" id="IPR032675">
    <property type="entry name" value="LRR_dom_sf"/>
</dbReference>
<dbReference type="OrthoDB" id="10257471at2759"/>
<feature type="region of interest" description="Disordered" evidence="1">
    <location>
        <begin position="667"/>
        <end position="688"/>
    </location>
</feature>
<feature type="region of interest" description="Disordered" evidence="1">
    <location>
        <begin position="1709"/>
        <end position="1753"/>
    </location>
</feature>
<feature type="compositionally biased region" description="Polar residues" evidence="1">
    <location>
        <begin position="1799"/>
        <end position="1812"/>
    </location>
</feature>
<dbReference type="Gene3D" id="3.80.10.10">
    <property type="entry name" value="Ribonuclease Inhibitor"/>
    <property type="match status" value="1"/>
</dbReference>
<feature type="compositionally biased region" description="Acidic residues" evidence="1">
    <location>
        <begin position="22"/>
        <end position="34"/>
    </location>
</feature>
<feature type="compositionally biased region" description="Acidic residues" evidence="1">
    <location>
        <begin position="1601"/>
        <end position="1610"/>
    </location>
</feature>
<dbReference type="GO" id="GO:0019005">
    <property type="term" value="C:SCF ubiquitin ligase complex"/>
    <property type="evidence" value="ECO:0007669"/>
    <property type="project" value="TreeGrafter"/>
</dbReference>
<dbReference type="PANTHER" id="PTHR13318">
    <property type="entry name" value="PARTNER OF PAIRED, ISOFORM B-RELATED"/>
    <property type="match status" value="1"/>
</dbReference>
<feature type="region of interest" description="Disordered" evidence="1">
    <location>
        <begin position="1792"/>
        <end position="1848"/>
    </location>
</feature>
<feature type="region of interest" description="Disordered" evidence="1">
    <location>
        <begin position="1416"/>
        <end position="1442"/>
    </location>
</feature>
<feature type="region of interest" description="Disordered" evidence="1">
    <location>
        <begin position="1515"/>
        <end position="1610"/>
    </location>
</feature>
<feature type="compositionally biased region" description="Polar residues" evidence="1">
    <location>
        <begin position="1529"/>
        <end position="1539"/>
    </location>
</feature>
<feature type="region of interest" description="Disordered" evidence="1">
    <location>
        <begin position="2703"/>
        <end position="2754"/>
    </location>
</feature>
<feature type="region of interest" description="Disordered" evidence="1">
    <location>
        <begin position="1284"/>
        <end position="1322"/>
    </location>
</feature>
<feature type="region of interest" description="Disordered" evidence="1">
    <location>
        <begin position="717"/>
        <end position="741"/>
    </location>
</feature>
<feature type="compositionally biased region" description="Polar residues" evidence="1">
    <location>
        <begin position="732"/>
        <end position="741"/>
    </location>
</feature>
<comment type="caution">
    <text evidence="2">The sequence shown here is derived from an EMBL/GenBank/DDBJ whole genome shotgun (WGS) entry which is preliminary data.</text>
</comment>
<reference evidence="2" key="1">
    <citation type="submission" date="2022-07" db="EMBL/GenBank/DDBJ databases">
        <title>Phylogenomic reconstructions and comparative analyses of Kickxellomycotina fungi.</title>
        <authorList>
            <person name="Reynolds N.K."/>
            <person name="Stajich J.E."/>
            <person name="Barry K."/>
            <person name="Grigoriev I.V."/>
            <person name="Crous P."/>
            <person name="Smith M.E."/>
        </authorList>
    </citation>
    <scope>NUCLEOTIDE SEQUENCE</scope>
    <source>
        <strain evidence="2">NRRL 3115</strain>
    </source>
</reference>
<gene>
    <name evidence="2" type="ORF">GGI25_001223</name>
</gene>
<feature type="compositionally biased region" description="Basic and acidic residues" evidence="1">
    <location>
        <begin position="1668"/>
        <end position="1681"/>
    </location>
</feature>
<feature type="compositionally biased region" description="Low complexity" evidence="1">
    <location>
        <begin position="1576"/>
        <end position="1600"/>
    </location>
</feature>
<evidence type="ECO:0000256" key="1">
    <source>
        <dbReference type="SAM" id="MobiDB-lite"/>
    </source>
</evidence>
<proteinExistence type="predicted"/>
<feature type="region of interest" description="Disordered" evidence="1">
    <location>
        <begin position="883"/>
        <end position="974"/>
    </location>
</feature>
<evidence type="ECO:0000313" key="2">
    <source>
        <dbReference type="EMBL" id="KAJ2679772.1"/>
    </source>
</evidence>
<feature type="compositionally biased region" description="Polar residues" evidence="1">
    <location>
        <begin position="2660"/>
        <end position="2679"/>
    </location>
</feature>
<protein>
    <submittedName>
        <fullName evidence="2">Uncharacterized protein</fullName>
    </submittedName>
</protein>